<dbReference type="SUPFAM" id="SSF81383">
    <property type="entry name" value="F-box domain"/>
    <property type="match status" value="1"/>
</dbReference>
<comment type="caution">
    <text evidence="2">The sequence shown here is derived from an EMBL/GenBank/DDBJ whole genome shotgun (WGS) entry which is preliminary data.</text>
</comment>
<dbReference type="InterPro" id="IPR036047">
    <property type="entry name" value="F-box-like_dom_sf"/>
</dbReference>
<dbReference type="Gene3D" id="1.20.1280.50">
    <property type="match status" value="1"/>
</dbReference>
<organism evidence="2 3">
    <name type="scientific">Seminavis robusta</name>
    <dbReference type="NCBI Taxonomy" id="568900"/>
    <lineage>
        <taxon>Eukaryota</taxon>
        <taxon>Sar</taxon>
        <taxon>Stramenopiles</taxon>
        <taxon>Ochrophyta</taxon>
        <taxon>Bacillariophyta</taxon>
        <taxon>Bacillariophyceae</taxon>
        <taxon>Bacillariophycidae</taxon>
        <taxon>Naviculales</taxon>
        <taxon>Naviculaceae</taxon>
        <taxon>Seminavis</taxon>
    </lineage>
</organism>
<proteinExistence type="predicted"/>
<feature type="region of interest" description="Disordered" evidence="1">
    <location>
        <begin position="1"/>
        <end position="24"/>
    </location>
</feature>
<evidence type="ECO:0000313" key="3">
    <source>
        <dbReference type="Proteomes" id="UP001153069"/>
    </source>
</evidence>
<keyword evidence="3" id="KW-1185">Reference proteome</keyword>
<dbReference type="AlphaFoldDB" id="A0A9N8HXY3"/>
<sequence>MARTKQTARKGLAPKLKARAPQARPIPQAKGLDNEIWTVIFAFIGDAVSFRALEQTCKQFHKILKSDNVWKACFGEPVDRNSWENEYETYYRDEAFTGIACRNIQKWQARTENILLDVYGQLWKEDVENMLNTSPYIAENARSNQHVFRLRGDAAFTLACIVESCLIRLLEEAQLCAIRSSHRPEGHAVLPRDIQAARETLVPHPFHHIRYWEGQRGNTYVRRISHRAGITKLVNFSYEEVTSSMLSFSHRLALPAAMELASRPRTTGRPKLVLEIGDSMRDIAPYPERIQEEPPQWRHVIVPRQIEAAAERNKLPSTRVYGDGWFVAAEVENGEAREREEALAMYTNADGEEFEDMEEVSLYDDESVSEDDMNQDDTISLRKLQAYIDVPGHGRDWLTNRPEFRATVQKCLGSHVDIDECIKVLDSDEDMFRSREDEDMNEEDFEWEEITQGNYVARQLPLGRNGRPLFYLEPTQMDGATE</sequence>
<evidence type="ECO:0000256" key="1">
    <source>
        <dbReference type="SAM" id="MobiDB-lite"/>
    </source>
</evidence>
<name>A0A9N8HXY3_9STRA</name>
<evidence type="ECO:0008006" key="4">
    <source>
        <dbReference type="Google" id="ProtNLM"/>
    </source>
</evidence>
<dbReference type="Proteomes" id="UP001153069">
    <property type="component" value="Unassembled WGS sequence"/>
</dbReference>
<evidence type="ECO:0000313" key="2">
    <source>
        <dbReference type="EMBL" id="CAB9529782.1"/>
    </source>
</evidence>
<gene>
    <name evidence="2" type="ORF">SEMRO_2623_G332910.1</name>
</gene>
<dbReference type="EMBL" id="CAICTM010002621">
    <property type="protein sequence ID" value="CAB9529782.1"/>
    <property type="molecule type" value="Genomic_DNA"/>
</dbReference>
<accession>A0A9N8HXY3</accession>
<reference evidence="2" key="1">
    <citation type="submission" date="2020-06" db="EMBL/GenBank/DDBJ databases">
        <authorList>
            <consortium name="Plant Systems Biology data submission"/>
        </authorList>
    </citation>
    <scope>NUCLEOTIDE SEQUENCE</scope>
    <source>
        <strain evidence="2">D6</strain>
    </source>
</reference>
<protein>
    <recommendedName>
        <fullName evidence="4">F-box domain-containing protein</fullName>
    </recommendedName>
</protein>